<dbReference type="InterPro" id="IPR043129">
    <property type="entry name" value="ATPase_NBD"/>
</dbReference>
<sequence length="89" mass="10009">MRIAEIAQGAISTRVLVATTEGHYRIAHSARHAQHYPQPGWVEHDPLELLAASRHASMPQALFMEIFRRAVLLQSPDMPSFPKSRHGKT</sequence>
<keyword evidence="2" id="KW-1185">Reference proteome</keyword>
<evidence type="ECO:0000313" key="2">
    <source>
        <dbReference type="Proteomes" id="UP001201701"/>
    </source>
</evidence>
<dbReference type="Proteomes" id="UP001201701">
    <property type="component" value="Unassembled WGS sequence"/>
</dbReference>
<dbReference type="Gene3D" id="3.30.420.40">
    <property type="match status" value="1"/>
</dbReference>
<evidence type="ECO:0000313" key="1">
    <source>
        <dbReference type="EMBL" id="MCG7505362.1"/>
    </source>
</evidence>
<dbReference type="RefSeq" id="WP_239364329.1">
    <property type="nucleotide sequence ID" value="NZ_JAKREW010000007.1"/>
</dbReference>
<name>A0ABS9QD79_9HYPH</name>
<organism evidence="1 2">
    <name type="scientific">Mesorhizobium retamae</name>
    <dbReference type="NCBI Taxonomy" id="2912854"/>
    <lineage>
        <taxon>Bacteria</taxon>
        <taxon>Pseudomonadati</taxon>
        <taxon>Pseudomonadota</taxon>
        <taxon>Alphaproteobacteria</taxon>
        <taxon>Hyphomicrobiales</taxon>
        <taxon>Phyllobacteriaceae</taxon>
        <taxon>Mesorhizobium</taxon>
    </lineage>
</organism>
<protein>
    <submittedName>
        <fullName evidence="1">Uncharacterized protein</fullName>
    </submittedName>
</protein>
<dbReference type="EMBL" id="JAKREW010000007">
    <property type="protein sequence ID" value="MCG7505362.1"/>
    <property type="molecule type" value="Genomic_DNA"/>
</dbReference>
<gene>
    <name evidence="1" type="ORF">L4923_10055</name>
</gene>
<accession>A0ABS9QD79</accession>
<reference evidence="1 2" key="1">
    <citation type="submission" date="2022-02" db="EMBL/GenBank/DDBJ databases">
        <title>Draft genome sequence of Mezorhizobium retamae strain IRAMC:0171 isolated from Retama raetam nodules.</title>
        <authorList>
            <person name="Bengaied R."/>
            <person name="Sbissi I."/>
            <person name="Huber K."/>
            <person name="Ghodbane F."/>
            <person name="Nouioui I."/>
            <person name="Tarhouni M."/>
            <person name="Gtari M."/>
        </authorList>
    </citation>
    <scope>NUCLEOTIDE SEQUENCE [LARGE SCALE GENOMIC DNA]</scope>
    <source>
        <strain evidence="1 2">IRAMC:0171</strain>
    </source>
</reference>
<proteinExistence type="predicted"/>
<comment type="caution">
    <text evidence="1">The sequence shown here is derived from an EMBL/GenBank/DDBJ whole genome shotgun (WGS) entry which is preliminary data.</text>
</comment>
<dbReference type="SUPFAM" id="SSF53067">
    <property type="entry name" value="Actin-like ATPase domain"/>
    <property type="match status" value="1"/>
</dbReference>